<evidence type="ECO:0000313" key="5">
    <source>
        <dbReference type="Proteomes" id="UP000009136"/>
    </source>
</evidence>
<name>A0A3Q1LU25_BOVIN</name>
<organism evidence="4 5">
    <name type="scientific">Bos taurus</name>
    <name type="common">Bovine</name>
    <dbReference type="NCBI Taxonomy" id="9913"/>
    <lineage>
        <taxon>Eukaryota</taxon>
        <taxon>Metazoa</taxon>
        <taxon>Chordata</taxon>
        <taxon>Craniata</taxon>
        <taxon>Vertebrata</taxon>
        <taxon>Euteleostomi</taxon>
        <taxon>Mammalia</taxon>
        <taxon>Eutheria</taxon>
        <taxon>Laurasiatheria</taxon>
        <taxon>Artiodactyla</taxon>
        <taxon>Ruminantia</taxon>
        <taxon>Pecora</taxon>
        <taxon>Bovidae</taxon>
        <taxon>Bovinae</taxon>
        <taxon>Bos</taxon>
    </lineage>
</organism>
<sequence length="471" mass="54799">MNLDSIHRLIEETHIFGMQQSCVRSPCDLAAPAPARGDPGSSCPSPLGPQSPAARSGRAPSWSTSEWDIRAELRLRELEEVKARAAQMEKTMRWWSDCTANWREKWSKVRAERNSAREEGRQLRIKLDMAVKELSALKKKQPLPHPAEATQDRKLPGFPEVARAQRDPLQTGSKTCESIRECLGKREFPTKENANSKEASLIIDPLKLSEEMKLSLDCPDLFKNGISENCTVRPGLRLQAINLPLENEMPEISALQGHLDDFQKVLWKEREMRLSLEKEIERLESALSVWKWKYEELKESKAKSLKQLERLQAENTSEWDKRELLEKEKQGLERENRRLKVQVKEMEELLHRRNRLSENLEGPDFKTSGVELQEKNKELVDLQHAYCKLSRQYQAKTAELTHANNLVDQNEAEVKKLRLRVEELKWGLNQKEDKLDDFLNQIHKLQRSLNEQKETNENLEIKLRHLQNRDF</sequence>
<dbReference type="Bgee" id="ENSBTAG00000006726">
    <property type="expression patterns" value="Expressed in oocyte and 56 other cell types or tissues"/>
</dbReference>
<dbReference type="Ensembl" id="ENSBTAT00000079784.2">
    <property type="protein sequence ID" value="ENSBTAP00000060617.2"/>
    <property type="gene ID" value="ENSBTAG00000006726.8"/>
</dbReference>
<dbReference type="OrthoDB" id="5984396at2759"/>
<dbReference type="VEuPathDB" id="HostDB:ENSBTAG00000006726"/>
<dbReference type="AlphaFoldDB" id="A0A3Q1LU25"/>
<feature type="coiled-coil region" evidence="2">
    <location>
        <begin position="400"/>
        <end position="469"/>
    </location>
</feature>
<evidence type="ECO:0000256" key="2">
    <source>
        <dbReference type="SAM" id="Coils"/>
    </source>
</evidence>
<dbReference type="GeneTree" id="ENSGT00730000110960"/>
<dbReference type="InParanoid" id="A0A3Q1LU25"/>
<evidence type="ECO:0000313" key="6">
    <source>
        <dbReference type="VGNC" id="VGNC:56364"/>
    </source>
</evidence>
<dbReference type="VGNC" id="VGNC:56364">
    <property type="gene designation" value="CCDC102B"/>
</dbReference>
<feature type="coiled-coil region" evidence="2">
    <location>
        <begin position="266"/>
        <end position="359"/>
    </location>
</feature>
<feature type="region of interest" description="Disordered" evidence="3">
    <location>
        <begin position="33"/>
        <end position="62"/>
    </location>
</feature>
<proteinExistence type="predicted"/>
<reference evidence="4" key="1">
    <citation type="submission" date="2018-03" db="EMBL/GenBank/DDBJ databases">
        <title>ARS-UCD1.2.</title>
        <authorList>
            <person name="Rosen B.D."/>
            <person name="Bickhart D.M."/>
            <person name="Koren S."/>
            <person name="Schnabel R.D."/>
            <person name="Hall R."/>
            <person name="Zimin A."/>
            <person name="Dreischer C."/>
            <person name="Schultheiss S."/>
            <person name="Schroeder S.G."/>
            <person name="Elsik C.G."/>
            <person name="Couldrey C."/>
            <person name="Liu G.E."/>
            <person name="Van Tassell C.P."/>
            <person name="Phillippy A.M."/>
            <person name="Smith T.P.L."/>
            <person name="Medrano J.F."/>
        </authorList>
    </citation>
    <scope>NUCLEOTIDE SEQUENCE [LARGE SCALE GENOMIC DNA]</scope>
    <source>
        <strain evidence="4">Hereford</strain>
    </source>
</reference>
<evidence type="ECO:0000256" key="3">
    <source>
        <dbReference type="SAM" id="MobiDB-lite"/>
    </source>
</evidence>
<keyword evidence="5" id="KW-1185">Reference proteome</keyword>
<accession>A0A3Q1LU25</accession>
<dbReference type="PaxDb" id="9913-ENSBTAP00000008842"/>
<evidence type="ECO:0000313" key="4">
    <source>
        <dbReference type="Ensembl" id="ENSBTAP00000060617.2"/>
    </source>
</evidence>
<reference evidence="4" key="2">
    <citation type="submission" date="2025-08" db="UniProtKB">
        <authorList>
            <consortium name="Ensembl"/>
        </authorList>
    </citation>
    <scope>IDENTIFICATION</scope>
    <source>
        <strain evidence="4">Hereford</strain>
    </source>
</reference>
<reference evidence="4" key="3">
    <citation type="submission" date="2025-09" db="UniProtKB">
        <authorList>
            <consortium name="Ensembl"/>
        </authorList>
    </citation>
    <scope>IDENTIFICATION</scope>
    <source>
        <strain evidence="4">Hereford</strain>
    </source>
</reference>
<dbReference type="Proteomes" id="UP000009136">
    <property type="component" value="Chromosome 24"/>
</dbReference>
<dbReference type="STRING" id="9913.ENSBTAP00000060617"/>
<dbReference type="PANTHER" id="PTHR46292">
    <property type="entry name" value="COILED-COIL DOMAIN-CONTAINING PROTEIN 102A"/>
    <property type="match status" value="1"/>
</dbReference>
<protein>
    <submittedName>
        <fullName evidence="4">Coiled-coil domain containing 102B</fullName>
    </submittedName>
</protein>
<keyword evidence="1 2" id="KW-0175">Coiled coil</keyword>
<evidence type="ECO:0000256" key="1">
    <source>
        <dbReference type="ARBA" id="ARBA00023054"/>
    </source>
</evidence>
<dbReference type="PANTHER" id="PTHR46292:SF2">
    <property type="entry name" value="COILED-COIL DOMAIN-CONTAINING PROTEIN 102B"/>
    <property type="match status" value="1"/>
</dbReference>
<gene>
    <name evidence="4 6" type="primary">CCDC102B</name>
</gene>